<dbReference type="GO" id="GO:0016807">
    <property type="term" value="F:cysteine-type carboxypeptidase activity"/>
    <property type="evidence" value="ECO:0007669"/>
    <property type="project" value="TreeGrafter"/>
</dbReference>
<evidence type="ECO:0000313" key="4">
    <source>
        <dbReference type="EMBL" id="CAF1221622.1"/>
    </source>
</evidence>
<comment type="similarity">
    <text evidence="1 2">Belongs to the MINDY deubiquitinase family. FAM63 subfamily.</text>
</comment>
<evidence type="ECO:0000313" key="5">
    <source>
        <dbReference type="EMBL" id="CAF3984901.1"/>
    </source>
</evidence>
<dbReference type="Proteomes" id="UP000681722">
    <property type="component" value="Unassembled WGS sequence"/>
</dbReference>
<dbReference type="AlphaFoldDB" id="A0A814XXE2"/>
<dbReference type="InterPro" id="IPR007518">
    <property type="entry name" value="MINDY"/>
</dbReference>
<organism evidence="4 6">
    <name type="scientific">Didymodactylos carnosus</name>
    <dbReference type="NCBI Taxonomy" id="1234261"/>
    <lineage>
        <taxon>Eukaryota</taxon>
        <taxon>Metazoa</taxon>
        <taxon>Spiralia</taxon>
        <taxon>Gnathifera</taxon>
        <taxon>Rotifera</taxon>
        <taxon>Eurotatoria</taxon>
        <taxon>Bdelloidea</taxon>
        <taxon>Philodinida</taxon>
        <taxon>Philodinidae</taxon>
        <taxon>Didymodactylos</taxon>
    </lineage>
</organism>
<dbReference type="EC" id="3.4.19.12" evidence="2"/>
<evidence type="ECO:0000313" key="6">
    <source>
        <dbReference type="Proteomes" id="UP000663829"/>
    </source>
</evidence>
<dbReference type="GO" id="GO:0071944">
    <property type="term" value="C:cell periphery"/>
    <property type="evidence" value="ECO:0007669"/>
    <property type="project" value="TreeGrafter"/>
</dbReference>
<feature type="domain" description="MINDY deubiquitinase" evidence="3">
    <location>
        <begin position="6"/>
        <end position="247"/>
    </location>
</feature>
<keyword evidence="2" id="KW-0788">Thiol protease</keyword>
<dbReference type="GO" id="GO:0005829">
    <property type="term" value="C:cytosol"/>
    <property type="evidence" value="ECO:0007669"/>
    <property type="project" value="TreeGrafter"/>
</dbReference>
<keyword evidence="2" id="KW-0645">Protease</keyword>
<dbReference type="GO" id="GO:0004843">
    <property type="term" value="F:cysteine-type deubiquitinase activity"/>
    <property type="evidence" value="ECO:0007669"/>
    <property type="project" value="UniProtKB-UniRule"/>
</dbReference>
<keyword evidence="2" id="KW-0833">Ubl conjugation pathway</keyword>
<comment type="function">
    <text evidence="2">Hydrolase that can specifically remove 'Lys-48'-linked conjugated ubiquitin from proteins. Has exodeubiquitinase activity and has a preference for long polyubiquitin chains. May play a regulatory role at the level of protein turnover.</text>
</comment>
<evidence type="ECO:0000259" key="3">
    <source>
        <dbReference type="Pfam" id="PF04424"/>
    </source>
</evidence>
<gene>
    <name evidence="4" type="ORF">GPM918_LOCUS24714</name>
    <name evidence="5" type="ORF">SRO942_LOCUS24717</name>
</gene>
<comment type="caution">
    <text evidence="4">The sequence shown here is derived from an EMBL/GenBank/DDBJ whole genome shotgun (WGS) entry which is preliminary data.</text>
</comment>
<accession>A0A814XXE2</accession>
<dbReference type="EMBL" id="CAJOBC010009319">
    <property type="protein sequence ID" value="CAF3984901.1"/>
    <property type="molecule type" value="Genomic_DNA"/>
</dbReference>
<dbReference type="GO" id="GO:1990380">
    <property type="term" value="F:K48-linked deubiquitinase activity"/>
    <property type="evidence" value="ECO:0007669"/>
    <property type="project" value="UniProtKB-UniRule"/>
</dbReference>
<proteinExistence type="inferred from homology"/>
<dbReference type="GO" id="GO:0140934">
    <property type="term" value="F:histone deubiquitinase activity"/>
    <property type="evidence" value="ECO:0007669"/>
    <property type="project" value="UniProtKB-UniRule"/>
</dbReference>
<dbReference type="EMBL" id="CAJNOQ010009316">
    <property type="protein sequence ID" value="CAF1221622.1"/>
    <property type="molecule type" value="Genomic_DNA"/>
</dbReference>
<protein>
    <recommendedName>
        <fullName evidence="2">Ubiquitin carboxyl-terminal hydrolase</fullName>
        <ecNumber evidence="2">3.4.19.12</ecNumber>
    </recommendedName>
</protein>
<name>A0A814XXE2_9BILA</name>
<sequence length="306" mass="36504">MSDGGYYLKVIPFRDVKIPILLQNQNGPCSLIAIMNVLLLKRHIHINHQQTSFISAKTVLEYLANYLFEQQQQQKRSEDDYDANYAQNVNDALNVLRHMDTGLNVNVRFNGIQKFEFTRECAIFDLLNIELMHGWLIDPVKERELYDLIGDKGYNEVIERYRCPLTERFLRENPTQLTDYGLKRLEETLKDNQLVVLFHNNHFSTLYKFNHRLFLLVTDQGFIDQTNVVWETLDNTRGNSLMCDGQFRNYRERVQLQRNEEQDEQLALALQQQEGYHYNDRHYQQRYYNTKNYYDDQMESSCCILL</sequence>
<keyword evidence="6" id="KW-1185">Reference proteome</keyword>
<dbReference type="Proteomes" id="UP000663829">
    <property type="component" value="Unassembled WGS sequence"/>
</dbReference>
<dbReference type="GO" id="GO:0006508">
    <property type="term" value="P:proteolysis"/>
    <property type="evidence" value="ECO:0007669"/>
    <property type="project" value="UniProtKB-KW"/>
</dbReference>
<dbReference type="Pfam" id="PF04424">
    <property type="entry name" value="MINDY_DUB"/>
    <property type="match status" value="1"/>
</dbReference>
<dbReference type="GO" id="GO:0036435">
    <property type="term" value="F:K48-linked polyubiquitin modification-dependent protein binding"/>
    <property type="evidence" value="ECO:0007669"/>
    <property type="project" value="UniProtKB-UniRule"/>
</dbReference>
<reference evidence="4" key="1">
    <citation type="submission" date="2021-02" db="EMBL/GenBank/DDBJ databases">
        <authorList>
            <person name="Nowell W R."/>
        </authorList>
    </citation>
    <scope>NUCLEOTIDE SEQUENCE</scope>
</reference>
<dbReference type="InterPro" id="IPR033979">
    <property type="entry name" value="MINDY_domain"/>
</dbReference>
<evidence type="ECO:0000256" key="1">
    <source>
        <dbReference type="ARBA" id="ARBA00006616"/>
    </source>
</evidence>
<keyword evidence="2" id="KW-0378">Hydrolase</keyword>
<dbReference type="PANTHER" id="PTHR18063:SF6">
    <property type="entry name" value="UBIQUITIN CARBOXYL-TERMINAL HYDROLASE"/>
    <property type="match status" value="1"/>
</dbReference>
<dbReference type="GO" id="GO:0071108">
    <property type="term" value="P:protein K48-linked deubiquitination"/>
    <property type="evidence" value="ECO:0007669"/>
    <property type="project" value="TreeGrafter"/>
</dbReference>
<comment type="catalytic activity">
    <reaction evidence="2">
        <text>Thiol-dependent hydrolysis of ester, thioester, amide, peptide and isopeptide bonds formed by the C-terminal Gly of ubiquitin (a 76-residue protein attached to proteins as an intracellular targeting signal).</text>
        <dbReference type="EC" id="3.4.19.12"/>
    </reaction>
</comment>
<dbReference type="PANTHER" id="PTHR18063">
    <property type="entry name" value="NF-E2 INDUCIBLE PROTEIN"/>
    <property type="match status" value="1"/>
</dbReference>
<evidence type="ECO:0000256" key="2">
    <source>
        <dbReference type="RuleBase" id="RU367139"/>
    </source>
</evidence>
<dbReference type="OrthoDB" id="10261212at2759"/>